<dbReference type="AlphaFoldDB" id="A0A8C4REG1"/>
<name>A0A8C4REG1_ERPCA</name>
<accession>A0A8C4REG1</accession>
<evidence type="ECO:0000256" key="1">
    <source>
        <dbReference type="ARBA" id="ARBA00002403"/>
    </source>
</evidence>
<evidence type="ECO:0000259" key="4">
    <source>
        <dbReference type="Pfam" id="PF15063"/>
    </source>
</evidence>
<dbReference type="Proteomes" id="UP000694620">
    <property type="component" value="Chromosome 2"/>
</dbReference>
<comment type="function">
    <text evidence="1">May be involved in MAP kinase activation, epithelial sodium channel (ENaC) down-regulation and cell cycling.</text>
</comment>
<dbReference type="Ensembl" id="ENSECRT00000000816.1">
    <property type="protein sequence ID" value="ENSECRP00000000802.1"/>
    <property type="gene ID" value="ENSECRG00000000520.1"/>
</dbReference>
<keyword evidence="6" id="KW-1185">Reference proteome</keyword>
<dbReference type="InterPro" id="IPR039579">
    <property type="entry name" value="AVPI1"/>
</dbReference>
<evidence type="ECO:0000313" key="6">
    <source>
        <dbReference type="Proteomes" id="UP000694620"/>
    </source>
</evidence>
<reference evidence="5" key="2">
    <citation type="submission" date="2025-08" db="UniProtKB">
        <authorList>
            <consortium name="Ensembl"/>
        </authorList>
    </citation>
    <scope>IDENTIFICATION</scope>
</reference>
<evidence type="ECO:0000256" key="2">
    <source>
        <dbReference type="ARBA" id="ARBA00020697"/>
    </source>
</evidence>
<organism evidence="5 6">
    <name type="scientific">Erpetoichthys calabaricus</name>
    <name type="common">Rope fish</name>
    <name type="synonym">Calamoichthys calabaricus</name>
    <dbReference type="NCBI Taxonomy" id="27687"/>
    <lineage>
        <taxon>Eukaryota</taxon>
        <taxon>Metazoa</taxon>
        <taxon>Chordata</taxon>
        <taxon>Craniata</taxon>
        <taxon>Vertebrata</taxon>
        <taxon>Euteleostomi</taxon>
        <taxon>Actinopterygii</taxon>
        <taxon>Polypteriformes</taxon>
        <taxon>Polypteridae</taxon>
        <taxon>Erpetoichthys</taxon>
    </lineage>
</organism>
<protein>
    <recommendedName>
        <fullName evidence="2">Arginine vasopressin-induced protein 1</fullName>
    </recommendedName>
</protein>
<keyword evidence="3" id="KW-0131">Cell cycle</keyword>
<dbReference type="InterPro" id="IPR020282">
    <property type="entry name" value="Avpi1/C8orf4_dom"/>
</dbReference>
<dbReference type="Pfam" id="PF15063">
    <property type="entry name" value="TC1"/>
    <property type="match status" value="1"/>
</dbReference>
<proteinExistence type="predicted"/>
<evidence type="ECO:0000313" key="5">
    <source>
        <dbReference type="Ensembl" id="ENSECRP00000000802.1"/>
    </source>
</evidence>
<feature type="domain" description="Arginine vasopressin-induced protein 1/transcriptional and immune response regulator" evidence="4">
    <location>
        <begin position="8"/>
        <end position="66"/>
    </location>
</feature>
<sequence length="108" mass="12522">MEAAATMELWRHCSRRNRKAAFHNIFWGVNLCQLQRLFKESGDKRAEQRARLIWDTSDESELAKPITQYLKVKNGDGLRKVDLSGHQDILMVFLEKTEKSTVLEMSAV</sequence>
<evidence type="ECO:0000256" key="3">
    <source>
        <dbReference type="ARBA" id="ARBA00023306"/>
    </source>
</evidence>
<dbReference type="PANTHER" id="PTHR14350">
    <property type="entry name" value="ARGININE VASOPRESSIN-INDUCED PROTEIN 1"/>
    <property type="match status" value="1"/>
</dbReference>
<reference evidence="5" key="1">
    <citation type="submission" date="2021-06" db="EMBL/GenBank/DDBJ databases">
        <authorList>
            <consortium name="Wellcome Sanger Institute Data Sharing"/>
        </authorList>
    </citation>
    <scope>NUCLEOTIDE SEQUENCE [LARGE SCALE GENOMIC DNA]</scope>
</reference>
<reference evidence="5" key="3">
    <citation type="submission" date="2025-09" db="UniProtKB">
        <authorList>
            <consortium name="Ensembl"/>
        </authorList>
    </citation>
    <scope>IDENTIFICATION</scope>
</reference>